<evidence type="ECO:0000313" key="4">
    <source>
        <dbReference type="Proteomes" id="UP001212997"/>
    </source>
</evidence>
<dbReference type="InterPro" id="IPR041320">
    <property type="entry name" value="CxC1"/>
</dbReference>
<dbReference type="PANTHER" id="PTHR33096">
    <property type="entry name" value="CXC2 DOMAIN-CONTAINING PROTEIN"/>
    <property type="match status" value="1"/>
</dbReference>
<evidence type="ECO:0000256" key="1">
    <source>
        <dbReference type="SAM" id="MobiDB-lite"/>
    </source>
</evidence>
<dbReference type="Pfam" id="PF18802">
    <property type="entry name" value="CxC1"/>
    <property type="match status" value="1"/>
</dbReference>
<organism evidence="3 4">
    <name type="scientific">Meripilus lineatus</name>
    <dbReference type="NCBI Taxonomy" id="2056292"/>
    <lineage>
        <taxon>Eukaryota</taxon>
        <taxon>Fungi</taxon>
        <taxon>Dikarya</taxon>
        <taxon>Basidiomycota</taxon>
        <taxon>Agaricomycotina</taxon>
        <taxon>Agaricomycetes</taxon>
        <taxon>Polyporales</taxon>
        <taxon>Meripilaceae</taxon>
        <taxon>Meripilus</taxon>
    </lineage>
</organism>
<feature type="compositionally biased region" description="Low complexity" evidence="1">
    <location>
        <begin position="338"/>
        <end position="351"/>
    </location>
</feature>
<feature type="compositionally biased region" description="Basic residues" evidence="1">
    <location>
        <begin position="1"/>
        <end position="18"/>
    </location>
</feature>
<dbReference type="EMBL" id="JANAWD010000925">
    <property type="protein sequence ID" value="KAJ3475061.1"/>
    <property type="molecule type" value="Genomic_DNA"/>
</dbReference>
<accession>A0AAD5UQI8</accession>
<dbReference type="InterPro" id="IPR040521">
    <property type="entry name" value="KDZ"/>
</dbReference>
<name>A0AAD5UQI8_9APHY</name>
<evidence type="ECO:0000313" key="3">
    <source>
        <dbReference type="EMBL" id="KAJ3475061.1"/>
    </source>
</evidence>
<reference evidence="3" key="1">
    <citation type="submission" date="2022-07" db="EMBL/GenBank/DDBJ databases">
        <title>Genome Sequence of Physisporinus lineatus.</title>
        <authorList>
            <person name="Buettner E."/>
        </authorList>
    </citation>
    <scope>NUCLEOTIDE SEQUENCE</scope>
    <source>
        <strain evidence="3">VT162</strain>
    </source>
</reference>
<proteinExistence type="predicted"/>
<dbReference type="Pfam" id="PF18758">
    <property type="entry name" value="KDZ"/>
    <property type="match status" value="1"/>
</dbReference>
<feature type="region of interest" description="Disordered" evidence="1">
    <location>
        <begin position="296"/>
        <end position="374"/>
    </location>
</feature>
<feature type="region of interest" description="Disordered" evidence="1">
    <location>
        <begin position="978"/>
        <end position="998"/>
    </location>
</feature>
<evidence type="ECO:0000259" key="2">
    <source>
        <dbReference type="Pfam" id="PF18802"/>
    </source>
</evidence>
<feature type="compositionally biased region" description="Polar residues" evidence="1">
    <location>
        <begin position="317"/>
        <end position="336"/>
    </location>
</feature>
<feature type="region of interest" description="Disordered" evidence="1">
    <location>
        <begin position="1"/>
        <end position="32"/>
    </location>
</feature>
<keyword evidence="4" id="KW-1185">Reference proteome</keyword>
<protein>
    <recommendedName>
        <fullName evidence="2">CxC1-like cysteine cluster associated with KDZ transposases domain-containing protein</fullName>
    </recommendedName>
</protein>
<gene>
    <name evidence="3" type="ORF">NLI96_g12083</name>
</gene>
<sequence length="998" mass="114642">MSARRPKFSPSKSKRKAQKAVPPGSSNLLLLSEAPRTRLPPATAHLAIPRHQTILALPVRKSYVQIQRPRTAQTRHINSEDPSVADNDTFQNDFTNIIFQHSLEDSPNTNAQKRQRQWRQWQLHTIPSLVQPYLDILRKTQSLREKPLLCEPPRCTCMKSRVIKVLCVYFERIEQIELAVCTCAPAAVQLLQRALFPCAPLYPTLAVDLSLLDFVKRLFLRLPPNVSGWCETLEDFLDYRGYRLETQVRPKCILLVFRMAFMDAVQEGIRRRFANALRWYTVTVIRTEELVRCEVDNQRPSRHTNPSRNPQLIPEPSSDNDSSSARLDSTQTTSEPVSLESSTRQSSSEPPSVDRPSSPSNTMQSPNRDSTGPEVLARPSLYLQRRCPLCFGGLGGHTPGPDPDAIICCDANFTQKCRKGQIEDDTWPWSHPDTVFITEDKIKEMEKYVEERRAGPRRAANQDTSADSCEDGMLVPNSVLDGCQESFKAADEKREKASTQFFRDTGLMAMLCRHDRVLFLANMTSAGEKQHYVLALIKELFSHLPPDITIADLFCQHHQRLLVLDEQVKYLDNKSLDSLAAWLLRRWTHCLELKREADNGLNEIDFAVDVLRREWNAQVVAQTKPAPKRSQRDGEKAVEEILGLKQLIESYRSEEVQLSAELLVGNNVMPMSETQEKLSAIRKIRIDTEERVKILRNRLSVDGRLDLARLIKDKYLQRRMNARTLKMRILQRLRERKFELEQMQHSYRNVLNDKKLANHIRSATKRRDPTIQKLTKTYNSLVAEIETMIRDGKAPRGARAPRLINSKGLFSLDVDDVIWDDDRDDPDWSAPLWQYNEDLRRGIRLLLQCDRCEEEEKRLQKERSSIQEWFVEEWQSTQKAIEAVGNNPAVEYQLKIYANRLLPLNWGMSDTEFGEGLIAIASGCFKVYGDVDEDVDDDVNEDCSEGDEDDAAFMEELETHAFGYTRPSDNLQGNYYESVEFTDGDPSQSPRKRSRVLE</sequence>
<dbReference type="PANTHER" id="PTHR33096:SF1">
    <property type="entry name" value="CXC1-LIKE CYSTEINE CLUSTER ASSOCIATED WITH KDZ TRANSPOSASES DOMAIN-CONTAINING PROTEIN"/>
    <property type="match status" value="1"/>
</dbReference>
<dbReference type="AlphaFoldDB" id="A0AAD5UQI8"/>
<dbReference type="Proteomes" id="UP001212997">
    <property type="component" value="Unassembled WGS sequence"/>
</dbReference>
<feature type="domain" description="CxC1-like cysteine cluster associated with KDZ transposases" evidence="2">
    <location>
        <begin position="155"/>
        <end position="240"/>
    </location>
</feature>
<feature type="compositionally biased region" description="Polar residues" evidence="1">
    <location>
        <begin position="355"/>
        <end position="370"/>
    </location>
</feature>
<comment type="caution">
    <text evidence="3">The sequence shown here is derived from an EMBL/GenBank/DDBJ whole genome shotgun (WGS) entry which is preliminary data.</text>
</comment>